<proteinExistence type="predicted"/>
<evidence type="ECO:0008006" key="5">
    <source>
        <dbReference type="Google" id="ProtNLM"/>
    </source>
</evidence>
<evidence type="ECO:0000313" key="3">
    <source>
        <dbReference type="EMBL" id="MDI2113855.1"/>
    </source>
</evidence>
<keyword evidence="1" id="KW-0175">Coiled coil</keyword>
<keyword evidence="2" id="KW-0472">Membrane</keyword>
<sequence length="155" mass="17995">MSRLSELIQHAKQSQKQKEEEVEKIIEEKLNKLESNFNARLKQSFGKIDSDLQEQGEKVNQRLLRLYKIPMLCIGGIGVLLVLGVVYLAYLANGYWDEMNEWKQSAEIYKANSQNILLNKCTMDDKTTRICVQVDPQYKDQEWGNNLKVLTIRAD</sequence>
<name>A0ABT6QAC3_9PROT</name>
<evidence type="ECO:0000256" key="2">
    <source>
        <dbReference type="SAM" id="Phobius"/>
    </source>
</evidence>
<reference evidence="3" key="1">
    <citation type="submission" date="2023-05" db="EMBL/GenBank/DDBJ databases">
        <title>Whole genome sequence of Commensalibacter sp.</title>
        <authorList>
            <person name="Charoenyingcharoen P."/>
            <person name="Yukphan P."/>
        </authorList>
    </citation>
    <scope>NUCLEOTIDE SEQUENCE</scope>
    <source>
        <strain evidence="3">TBRC 10068</strain>
    </source>
</reference>
<evidence type="ECO:0000256" key="1">
    <source>
        <dbReference type="SAM" id="Coils"/>
    </source>
</evidence>
<organism evidence="3 4">
    <name type="scientific">Commensalibacter nepenthis</name>
    <dbReference type="NCBI Taxonomy" id="3043872"/>
    <lineage>
        <taxon>Bacteria</taxon>
        <taxon>Pseudomonadati</taxon>
        <taxon>Pseudomonadota</taxon>
        <taxon>Alphaproteobacteria</taxon>
        <taxon>Acetobacterales</taxon>
        <taxon>Acetobacteraceae</taxon>
    </lineage>
</organism>
<protein>
    <recommendedName>
        <fullName evidence="5">MobB</fullName>
    </recommendedName>
</protein>
<feature type="transmembrane region" description="Helical" evidence="2">
    <location>
        <begin position="69"/>
        <end position="90"/>
    </location>
</feature>
<dbReference type="Proteomes" id="UP001431775">
    <property type="component" value="Unassembled WGS sequence"/>
</dbReference>
<feature type="coiled-coil region" evidence="1">
    <location>
        <begin position="1"/>
        <end position="36"/>
    </location>
</feature>
<keyword evidence="2" id="KW-1133">Transmembrane helix</keyword>
<keyword evidence="2" id="KW-0812">Transmembrane</keyword>
<dbReference type="EMBL" id="JASBAN010000002">
    <property type="protein sequence ID" value="MDI2113855.1"/>
    <property type="molecule type" value="Genomic_DNA"/>
</dbReference>
<gene>
    <name evidence="3" type="ORF">QJV33_11305</name>
</gene>
<comment type="caution">
    <text evidence="3">The sequence shown here is derived from an EMBL/GenBank/DDBJ whole genome shotgun (WGS) entry which is preliminary data.</text>
</comment>
<keyword evidence="4" id="KW-1185">Reference proteome</keyword>
<accession>A0ABT6QAC3</accession>
<dbReference type="RefSeq" id="WP_281463500.1">
    <property type="nucleotide sequence ID" value="NZ_JASBAN010000002.1"/>
</dbReference>
<evidence type="ECO:0000313" key="4">
    <source>
        <dbReference type="Proteomes" id="UP001431775"/>
    </source>
</evidence>